<reference evidence="9 10" key="1">
    <citation type="submission" date="2024-05" db="EMBL/GenBank/DDBJ databases">
        <title>Roseateles sp. DJS-2-20 16S ribosomal RNA gene Genome sequencing and assembly.</title>
        <authorList>
            <person name="Woo H."/>
        </authorList>
    </citation>
    <scope>NUCLEOTIDE SEQUENCE [LARGE SCALE GENOMIC DNA]</scope>
    <source>
        <strain evidence="9 10">DJS-2-20</strain>
    </source>
</reference>
<dbReference type="GO" id="GO:0008168">
    <property type="term" value="F:methyltransferase activity"/>
    <property type="evidence" value="ECO:0007669"/>
    <property type="project" value="UniProtKB-KW"/>
</dbReference>
<comment type="function">
    <text evidence="6">Catalyzes the 2'-O-methylation of the ribose of cytidine 1402 (C1402) in 16S rRNA.</text>
</comment>
<dbReference type="InterPro" id="IPR008189">
    <property type="entry name" value="rRNA_ssu_MeTfrase_I"/>
</dbReference>
<evidence type="ECO:0000256" key="2">
    <source>
        <dbReference type="ARBA" id="ARBA00022552"/>
    </source>
</evidence>
<dbReference type="PIRSF" id="PIRSF005917">
    <property type="entry name" value="MTase_YraL"/>
    <property type="match status" value="1"/>
</dbReference>
<evidence type="ECO:0000256" key="3">
    <source>
        <dbReference type="ARBA" id="ARBA00022603"/>
    </source>
</evidence>
<keyword evidence="10" id="KW-1185">Reference proteome</keyword>
<keyword evidence="2 6" id="KW-0698">rRNA processing</keyword>
<dbReference type="InterPro" id="IPR053910">
    <property type="entry name" value="RsmI_HTH"/>
</dbReference>
<dbReference type="InterPro" id="IPR035996">
    <property type="entry name" value="4pyrrol_Methylase_sf"/>
</dbReference>
<evidence type="ECO:0000313" key="10">
    <source>
        <dbReference type="Proteomes" id="UP001495147"/>
    </source>
</evidence>
<dbReference type="Gene3D" id="3.30.950.10">
    <property type="entry name" value="Methyltransferase, Cobalt-precorrin-4 Transmethylase, Domain 2"/>
    <property type="match status" value="1"/>
</dbReference>
<organism evidence="9 10">
    <name type="scientific">Roseateles paludis</name>
    <dbReference type="NCBI Taxonomy" id="3145238"/>
    <lineage>
        <taxon>Bacteria</taxon>
        <taxon>Pseudomonadati</taxon>
        <taxon>Pseudomonadota</taxon>
        <taxon>Betaproteobacteria</taxon>
        <taxon>Burkholderiales</taxon>
        <taxon>Sphaerotilaceae</taxon>
        <taxon>Roseateles</taxon>
    </lineage>
</organism>
<comment type="caution">
    <text evidence="9">The sequence shown here is derived from an EMBL/GenBank/DDBJ whole genome shotgun (WGS) entry which is preliminary data.</text>
</comment>
<keyword evidence="5 6" id="KW-0949">S-adenosyl-L-methionine</keyword>
<gene>
    <name evidence="6 9" type="primary">rsmI</name>
    <name evidence="9" type="ORF">ABDJ85_19275</name>
</gene>
<sequence>MNTSIASVLSQAAASAAGGQQYPAGSLYVVATPIGNLADLSLRAIHVLGLVDAVACEDTRQTAVLMRHLGLHKPLLAVHEHNEQSASGPVLARLAAGERVAYVSDAGTPAVSDPGAALVARAVAAGHRVLPIPGASSAVAALSVAGDEGARAFAFVGFLPTKAGERRTALQEVLAHTDTSQVLFEAPHRIVELVALLAELAPQRRITLARELTKQFESIHTAEAAGLPAWLAADAQRQRGEFVLVLHAAAAAVSEGLPAEAQRVLQLLLAELPLKPAVALAAQITGAPRNALYEAGLALKNSG</sequence>
<name>A0ABV0G7F1_9BURK</name>
<dbReference type="Gene3D" id="3.40.1010.10">
    <property type="entry name" value="Cobalt-precorrin-4 Transmethylase, Domain 1"/>
    <property type="match status" value="1"/>
</dbReference>
<dbReference type="SUPFAM" id="SSF53790">
    <property type="entry name" value="Tetrapyrrole methylase"/>
    <property type="match status" value="1"/>
</dbReference>
<dbReference type="Pfam" id="PF23016">
    <property type="entry name" value="RsmI_C"/>
    <property type="match status" value="1"/>
</dbReference>
<comment type="subcellular location">
    <subcellularLocation>
        <location evidence="6">Cytoplasm</location>
    </subcellularLocation>
</comment>
<feature type="domain" description="RsmI HTH" evidence="8">
    <location>
        <begin position="256"/>
        <end position="300"/>
    </location>
</feature>
<accession>A0ABV0G7F1</accession>
<dbReference type="CDD" id="cd11648">
    <property type="entry name" value="RsmI"/>
    <property type="match status" value="1"/>
</dbReference>
<keyword evidence="3 6" id="KW-0489">Methyltransferase</keyword>
<proteinExistence type="inferred from homology"/>
<evidence type="ECO:0000256" key="6">
    <source>
        <dbReference type="HAMAP-Rule" id="MF_01877"/>
    </source>
</evidence>
<evidence type="ECO:0000259" key="8">
    <source>
        <dbReference type="Pfam" id="PF23016"/>
    </source>
</evidence>
<dbReference type="Pfam" id="PF00590">
    <property type="entry name" value="TP_methylase"/>
    <property type="match status" value="1"/>
</dbReference>
<dbReference type="HAMAP" id="MF_01877">
    <property type="entry name" value="16SrRNA_methyltr_I"/>
    <property type="match status" value="1"/>
</dbReference>
<dbReference type="InterPro" id="IPR000878">
    <property type="entry name" value="4pyrrol_Mease"/>
</dbReference>
<dbReference type="PROSITE" id="PS01296">
    <property type="entry name" value="RSMI"/>
    <property type="match status" value="1"/>
</dbReference>
<evidence type="ECO:0000256" key="1">
    <source>
        <dbReference type="ARBA" id="ARBA00022490"/>
    </source>
</evidence>
<dbReference type="InterPro" id="IPR014776">
    <property type="entry name" value="4pyrrole_Mease_sub2"/>
</dbReference>
<comment type="catalytic activity">
    <reaction evidence="6">
        <text>cytidine(1402) in 16S rRNA + S-adenosyl-L-methionine = 2'-O-methylcytidine(1402) in 16S rRNA + S-adenosyl-L-homocysteine + H(+)</text>
        <dbReference type="Rhea" id="RHEA:42924"/>
        <dbReference type="Rhea" id="RHEA-COMP:10285"/>
        <dbReference type="Rhea" id="RHEA-COMP:10286"/>
        <dbReference type="ChEBI" id="CHEBI:15378"/>
        <dbReference type="ChEBI" id="CHEBI:57856"/>
        <dbReference type="ChEBI" id="CHEBI:59789"/>
        <dbReference type="ChEBI" id="CHEBI:74495"/>
        <dbReference type="ChEBI" id="CHEBI:82748"/>
        <dbReference type="EC" id="2.1.1.198"/>
    </reaction>
</comment>
<comment type="similarity">
    <text evidence="6">Belongs to the methyltransferase superfamily. RsmI family.</text>
</comment>
<dbReference type="GO" id="GO:0032259">
    <property type="term" value="P:methylation"/>
    <property type="evidence" value="ECO:0007669"/>
    <property type="project" value="UniProtKB-KW"/>
</dbReference>
<keyword evidence="4 6" id="KW-0808">Transferase</keyword>
<feature type="domain" description="Tetrapyrrole methylase" evidence="7">
    <location>
        <begin position="27"/>
        <end position="224"/>
    </location>
</feature>
<dbReference type="PANTHER" id="PTHR46111:SF1">
    <property type="entry name" value="RIBOSOMAL RNA SMALL SUBUNIT METHYLTRANSFERASE I"/>
    <property type="match status" value="1"/>
</dbReference>
<dbReference type="InterPro" id="IPR014777">
    <property type="entry name" value="4pyrrole_Mease_sub1"/>
</dbReference>
<dbReference type="PANTHER" id="PTHR46111">
    <property type="entry name" value="RIBOSOMAL RNA SMALL SUBUNIT METHYLTRANSFERASE I"/>
    <property type="match status" value="1"/>
</dbReference>
<evidence type="ECO:0000256" key="4">
    <source>
        <dbReference type="ARBA" id="ARBA00022679"/>
    </source>
</evidence>
<dbReference type="EC" id="2.1.1.198" evidence="6"/>
<protein>
    <recommendedName>
        <fullName evidence="6">Ribosomal RNA small subunit methyltransferase I</fullName>
        <ecNumber evidence="6">2.1.1.198</ecNumber>
    </recommendedName>
    <alternativeName>
        <fullName evidence="6">16S rRNA 2'-O-ribose C1402 methyltransferase</fullName>
    </alternativeName>
    <alternativeName>
        <fullName evidence="6">rRNA (cytidine-2'-O-)-methyltransferase RsmI</fullName>
    </alternativeName>
</protein>
<evidence type="ECO:0000256" key="5">
    <source>
        <dbReference type="ARBA" id="ARBA00022691"/>
    </source>
</evidence>
<keyword evidence="1 6" id="KW-0963">Cytoplasm</keyword>
<evidence type="ECO:0000259" key="7">
    <source>
        <dbReference type="Pfam" id="PF00590"/>
    </source>
</evidence>
<dbReference type="NCBIfam" id="TIGR00096">
    <property type="entry name" value="16S rRNA (cytidine(1402)-2'-O)-methyltransferase"/>
    <property type="match status" value="1"/>
</dbReference>
<dbReference type="EMBL" id="JBDPZD010000009">
    <property type="protein sequence ID" value="MEO3693620.1"/>
    <property type="molecule type" value="Genomic_DNA"/>
</dbReference>
<dbReference type="Proteomes" id="UP001495147">
    <property type="component" value="Unassembled WGS sequence"/>
</dbReference>
<dbReference type="InterPro" id="IPR018063">
    <property type="entry name" value="SAM_MeTrfase_RsmI_CS"/>
</dbReference>
<evidence type="ECO:0000313" key="9">
    <source>
        <dbReference type="EMBL" id="MEO3693620.1"/>
    </source>
</evidence>